<proteinExistence type="predicted"/>
<gene>
    <name evidence="2" type="ORF">PMAYCL1PPCAC_09898</name>
</gene>
<dbReference type="PANTHER" id="PTHR31327:SF7">
    <property type="entry name" value="PDZ DOMAIN-CONTAINING PROTEIN"/>
    <property type="match status" value="1"/>
</dbReference>
<feature type="non-terminal residue" evidence="2">
    <location>
        <position position="1"/>
    </location>
</feature>
<dbReference type="PANTHER" id="PTHR31327">
    <property type="entry name" value="SPERM MEIOSIS PDZ DOMAIN CONTAINING PROTEINS-RELATED"/>
    <property type="match status" value="1"/>
</dbReference>
<evidence type="ECO:0000259" key="1">
    <source>
        <dbReference type="PROSITE" id="PS50106"/>
    </source>
</evidence>
<dbReference type="InterPro" id="IPR040264">
    <property type="entry name" value="T15H9.4-like"/>
</dbReference>
<protein>
    <recommendedName>
        <fullName evidence="1">PDZ domain-containing protein</fullName>
    </recommendedName>
</protein>
<keyword evidence="3" id="KW-1185">Reference proteome</keyword>
<dbReference type="Proteomes" id="UP001328107">
    <property type="component" value="Unassembled WGS sequence"/>
</dbReference>
<dbReference type="InterPro" id="IPR001478">
    <property type="entry name" value="PDZ"/>
</dbReference>
<sequence length="196" mass="21776">RAPKRNLRQAQAGVRADRRREVHGTVFYLGRLLCATHRHRDCLIKDIDQRLQNELLFGDLILTINGETIKNNGEITAMLEKVAAAAPLDAEFEYSFMVKRPAAPLAATKADVPQSELQDTETMKVLKACVVRFAQGELGMKEDALSGKVFVSKVDPSYRSICKNVFNVGDQILSINGKMILGGRDYSAAQAKNKRE</sequence>
<reference evidence="3" key="1">
    <citation type="submission" date="2022-10" db="EMBL/GenBank/DDBJ databases">
        <title>Genome assembly of Pristionchus species.</title>
        <authorList>
            <person name="Yoshida K."/>
            <person name="Sommer R.J."/>
        </authorList>
    </citation>
    <scope>NUCLEOTIDE SEQUENCE [LARGE SCALE GENOMIC DNA]</scope>
    <source>
        <strain evidence="3">RS5460</strain>
    </source>
</reference>
<evidence type="ECO:0000313" key="2">
    <source>
        <dbReference type="EMBL" id="GMR39703.1"/>
    </source>
</evidence>
<dbReference type="PROSITE" id="PS50106">
    <property type="entry name" value="PDZ"/>
    <property type="match status" value="1"/>
</dbReference>
<dbReference type="AlphaFoldDB" id="A0AAN4ZJR4"/>
<feature type="domain" description="PDZ" evidence="1">
    <location>
        <begin position="127"/>
        <end position="196"/>
    </location>
</feature>
<accession>A0AAN4ZJR4</accession>
<organism evidence="2 3">
    <name type="scientific">Pristionchus mayeri</name>
    <dbReference type="NCBI Taxonomy" id="1317129"/>
    <lineage>
        <taxon>Eukaryota</taxon>
        <taxon>Metazoa</taxon>
        <taxon>Ecdysozoa</taxon>
        <taxon>Nematoda</taxon>
        <taxon>Chromadorea</taxon>
        <taxon>Rhabditida</taxon>
        <taxon>Rhabditina</taxon>
        <taxon>Diplogasteromorpha</taxon>
        <taxon>Diplogasteroidea</taxon>
        <taxon>Neodiplogasteridae</taxon>
        <taxon>Pristionchus</taxon>
    </lineage>
</organism>
<dbReference type="InterPro" id="IPR036034">
    <property type="entry name" value="PDZ_sf"/>
</dbReference>
<name>A0AAN4ZJR4_9BILA</name>
<comment type="caution">
    <text evidence="2">The sequence shown here is derived from an EMBL/GenBank/DDBJ whole genome shotgun (WGS) entry which is preliminary data.</text>
</comment>
<dbReference type="EMBL" id="BTRK01000003">
    <property type="protein sequence ID" value="GMR39703.1"/>
    <property type="molecule type" value="Genomic_DNA"/>
</dbReference>
<feature type="non-terminal residue" evidence="2">
    <location>
        <position position="196"/>
    </location>
</feature>
<dbReference type="SUPFAM" id="SSF50156">
    <property type="entry name" value="PDZ domain-like"/>
    <property type="match status" value="1"/>
</dbReference>
<evidence type="ECO:0000313" key="3">
    <source>
        <dbReference type="Proteomes" id="UP001328107"/>
    </source>
</evidence>